<gene>
    <name evidence="6" type="ORF">BV898_00331</name>
</gene>
<evidence type="ECO:0000256" key="3">
    <source>
        <dbReference type="ARBA" id="ARBA00022670"/>
    </source>
</evidence>
<evidence type="ECO:0000313" key="7">
    <source>
        <dbReference type="Proteomes" id="UP000192578"/>
    </source>
</evidence>
<dbReference type="PRINTS" id="PR00481">
    <property type="entry name" value="LAMNOPPTDASE"/>
</dbReference>
<dbReference type="EMBL" id="MTYJ01000001">
    <property type="protein sequence ID" value="OQV26212.1"/>
    <property type="molecule type" value="Genomic_DNA"/>
</dbReference>
<dbReference type="SMR" id="A0A1W0XFR4"/>
<dbReference type="Pfam" id="PF00883">
    <property type="entry name" value="Peptidase_M17"/>
    <property type="match status" value="1"/>
</dbReference>
<feature type="domain" description="Cytosol aminopeptidase" evidence="5">
    <location>
        <begin position="408"/>
        <end position="415"/>
    </location>
</feature>
<dbReference type="Gene3D" id="3.40.630.10">
    <property type="entry name" value="Zn peptidases"/>
    <property type="match status" value="1"/>
</dbReference>
<dbReference type="AlphaFoldDB" id="A0A1W0XFR4"/>
<reference evidence="7" key="1">
    <citation type="submission" date="2017-01" db="EMBL/GenBank/DDBJ databases">
        <title>Comparative genomics of anhydrobiosis in the tardigrade Hypsibius dujardini.</title>
        <authorList>
            <person name="Yoshida Y."/>
            <person name="Koutsovoulos G."/>
            <person name="Laetsch D."/>
            <person name="Stevens L."/>
            <person name="Kumar S."/>
            <person name="Horikawa D."/>
            <person name="Ishino K."/>
            <person name="Komine S."/>
            <person name="Tomita M."/>
            <person name="Blaxter M."/>
            <person name="Arakawa K."/>
        </authorList>
    </citation>
    <scope>NUCLEOTIDE SEQUENCE [LARGE SCALE GENOMIC DNA]</scope>
    <source>
        <strain evidence="7">Z151</strain>
    </source>
</reference>
<dbReference type="GO" id="GO:0006508">
    <property type="term" value="P:proteolysis"/>
    <property type="evidence" value="ECO:0007669"/>
    <property type="project" value="UniProtKB-KW"/>
</dbReference>
<dbReference type="PROSITE" id="PS00631">
    <property type="entry name" value="CYTOSOL_AP"/>
    <property type="match status" value="1"/>
</dbReference>
<keyword evidence="7" id="KW-1185">Reference proteome</keyword>
<accession>A0A1W0XFR4</accession>
<dbReference type="PANTHER" id="PTHR11963:SF48">
    <property type="entry name" value="DIPEPTIDASE B, ISOFORM A"/>
    <property type="match status" value="1"/>
</dbReference>
<dbReference type="GO" id="GO:0030145">
    <property type="term" value="F:manganese ion binding"/>
    <property type="evidence" value="ECO:0007669"/>
    <property type="project" value="InterPro"/>
</dbReference>
<dbReference type="InterPro" id="IPR000819">
    <property type="entry name" value="Peptidase_M17_C"/>
</dbReference>
<dbReference type="InterPro" id="IPR011356">
    <property type="entry name" value="Leucine_aapep/pepB"/>
</dbReference>
<proteinExistence type="inferred from homology"/>
<evidence type="ECO:0000313" key="6">
    <source>
        <dbReference type="EMBL" id="OQV26212.1"/>
    </source>
</evidence>
<comment type="caution">
    <text evidence="6">The sequence shown here is derived from an EMBL/GenBank/DDBJ whole genome shotgun (WGS) entry which is preliminary data.</text>
</comment>
<dbReference type="SUPFAM" id="SSF53187">
    <property type="entry name" value="Zn-dependent exopeptidases"/>
    <property type="match status" value="1"/>
</dbReference>
<comment type="similarity">
    <text evidence="1">Belongs to the peptidase M17 family.</text>
</comment>
<evidence type="ECO:0000259" key="5">
    <source>
        <dbReference type="PROSITE" id="PS00631"/>
    </source>
</evidence>
<dbReference type="OrthoDB" id="10041421at2759"/>
<protein>
    <submittedName>
        <fullName evidence="6">Aminopeptidase W07G4.4</fullName>
    </submittedName>
</protein>
<sequence length="688" mass="75219">MSQHISRSHSRSLLLPAAHCLPCGSHFHTDNHFPRCSAHEQTTSKMAKLQLDPSFLNSKVEFISDSLRFEEYDSLVVVGEKFVTDERVLPRFQLLNIALKAQLAVDSKAGDGPTVLNLLEGLGVKRAIFSPTGPLNRDIDDVRRYEEAAFEGVKRALAAGSIAPVVFIDVDAKVRADPQYEQADLVGILGALRAVYVPIEVRETNEKKAVKATRISFLVPDATRVGTLERLATALEAGRIVARDIGGSDPERMAAPRVVEYVKETFSGSKNVKIEVIDDQSKLEKEYPLLGAVNRAASVIPRHHARVIFLEYVGEGEITETVFLVGKGITYDTGGADVKAGGHMAGMHRDKCGAAAVAGFFKTLSLVQPKGIRVVGSMSMVRNSIGENCYVADEIITSRAGVRVRVGNTDAEGRMVMTDLIAYMKEKIVKENVKNPQIYTIATLTGHVCLAFGDAYSGVLDNGPARKNGNSRLLFDLAARIAEPVELSTIRREDFKLCSGPSEYEDLLQCNNAPSSQTARGHQLPAAFMIAASGLDKHGLDSALPIPYTHIDIAGSAGPFPGVPRATPILMLAARHIFPHLDNRMLLKPFDFSSKYAALPFEYYCPSSQKGGKLDRMVFKKCGVYFATQIARKNHHCAPDDQEEDYNDISDDDEVAAHIPASPDDIPISSGLTNWLRSDLVEDRFDLE</sequence>
<evidence type="ECO:0000256" key="4">
    <source>
        <dbReference type="ARBA" id="ARBA00022801"/>
    </source>
</evidence>
<evidence type="ECO:0000256" key="1">
    <source>
        <dbReference type="ARBA" id="ARBA00009528"/>
    </source>
</evidence>
<evidence type="ECO:0000256" key="2">
    <source>
        <dbReference type="ARBA" id="ARBA00022438"/>
    </source>
</evidence>
<dbReference type="PANTHER" id="PTHR11963">
    <property type="entry name" value="LEUCINE AMINOPEPTIDASE-RELATED"/>
    <property type="match status" value="1"/>
</dbReference>
<organism evidence="6 7">
    <name type="scientific">Hypsibius exemplaris</name>
    <name type="common">Freshwater tardigrade</name>
    <dbReference type="NCBI Taxonomy" id="2072580"/>
    <lineage>
        <taxon>Eukaryota</taxon>
        <taxon>Metazoa</taxon>
        <taxon>Ecdysozoa</taxon>
        <taxon>Tardigrada</taxon>
        <taxon>Eutardigrada</taxon>
        <taxon>Parachela</taxon>
        <taxon>Hypsibioidea</taxon>
        <taxon>Hypsibiidae</taxon>
        <taxon>Hypsibius</taxon>
    </lineage>
</organism>
<keyword evidence="3" id="KW-0645">Protease</keyword>
<dbReference type="Proteomes" id="UP000192578">
    <property type="component" value="Unassembled WGS sequence"/>
</dbReference>
<dbReference type="GO" id="GO:0070006">
    <property type="term" value="F:metalloaminopeptidase activity"/>
    <property type="evidence" value="ECO:0007669"/>
    <property type="project" value="InterPro"/>
</dbReference>
<name>A0A1W0XFR4_HYPEX</name>
<keyword evidence="4" id="KW-0378">Hydrolase</keyword>
<keyword evidence="2 6" id="KW-0031">Aminopeptidase</keyword>
<dbReference type="GO" id="GO:0005737">
    <property type="term" value="C:cytoplasm"/>
    <property type="evidence" value="ECO:0007669"/>
    <property type="project" value="InterPro"/>
</dbReference>